<dbReference type="RefSeq" id="WP_344478569.1">
    <property type="nucleotide sequence ID" value="NZ_BAAASB010000010.1"/>
</dbReference>
<dbReference type="Gene3D" id="2.20.130.10">
    <property type="entry name" value="CAC2371-like domains"/>
    <property type="match status" value="1"/>
</dbReference>
<feature type="domain" description="Methyltransferase" evidence="1">
    <location>
        <begin position="49"/>
        <end position="138"/>
    </location>
</feature>
<keyword evidence="3" id="KW-1185">Reference proteome</keyword>
<dbReference type="Pfam" id="PF13649">
    <property type="entry name" value="Methyltransf_25"/>
    <property type="match status" value="1"/>
</dbReference>
<dbReference type="CDD" id="cd02440">
    <property type="entry name" value="AdoMet_MTases"/>
    <property type="match status" value="1"/>
</dbReference>
<gene>
    <name evidence="2" type="ORF">ACFPRH_19205</name>
</gene>
<dbReference type="SUPFAM" id="SSF53335">
    <property type="entry name" value="S-adenosyl-L-methionine-dependent methyltransferases"/>
    <property type="match status" value="1"/>
</dbReference>
<comment type="caution">
    <text evidence="2">The sequence shown here is derived from an EMBL/GenBank/DDBJ whole genome shotgun (WGS) entry which is preliminary data.</text>
</comment>
<dbReference type="InterPro" id="IPR041698">
    <property type="entry name" value="Methyltransf_25"/>
</dbReference>
<dbReference type="PANTHER" id="PTHR43591">
    <property type="entry name" value="METHYLTRANSFERASE"/>
    <property type="match status" value="1"/>
</dbReference>
<proteinExistence type="predicted"/>
<dbReference type="GO" id="GO:0102208">
    <property type="term" value="F:2-polyprenyl-6-hydroxyphenol methylase activity"/>
    <property type="evidence" value="ECO:0007669"/>
    <property type="project" value="UniProtKB-EC"/>
</dbReference>
<dbReference type="GO" id="GO:0032259">
    <property type="term" value="P:methylation"/>
    <property type="evidence" value="ECO:0007669"/>
    <property type="project" value="UniProtKB-KW"/>
</dbReference>
<keyword evidence="2" id="KW-0808">Transferase</keyword>
<dbReference type="InterPro" id="IPR029063">
    <property type="entry name" value="SAM-dependent_MTases_sf"/>
</dbReference>
<dbReference type="Gene3D" id="3.40.50.150">
    <property type="entry name" value="Vaccinia Virus protein VP39"/>
    <property type="match status" value="1"/>
</dbReference>
<evidence type="ECO:0000259" key="1">
    <source>
        <dbReference type="Pfam" id="PF13649"/>
    </source>
</evidence>
<protein>
    <submittedName>
        <fullName evidence="2">Class I SAM-dependent methyltransferase</fullName>
        <ecNumber evidence="2">2.1.1.222</ecNumber>
        <ecNumber evidence="2">2.1.1.64</ecNumber>
    </submittedName>
</protein>
<dbReference type="GO" id="GO:0061542">
    <property type="term" value="F:3-demethylubiquinol 3-O-methyltransferase activity"/>
    <property type="evidence" value="ECO:0007669"/>
    <property type="project" value="UniProtKB-EC"/>
</dbReference>
<dbReference type="EMBL" id="JBHSKP010000012">
    <property type="protein sequence ID" value="MFC5153865.1"/>
    <property type="molecule type" value="Genomic_DNA"/>
</dbReference>
<sequence length="245" mass="26838">MTTDRNESIYDRGEMYEAFYRGRGKDYTGEAALVTSLIRDRLPEADSLLDVACGSGDHLSRFAESFGRVEGLDLSEDMVQLARKNTGVPIHRGDMRDFALDRTFGAVVSLFSGVAYCADVDELTATLCSFARHLSPGGVIVIEPFWLPEDFLEGYVGTDTVESGGRTYVRVSHSVRDGGVSHMEVHYLVASAESGVTHFSDVHRTTLFTREEYESAFVRAGCEVEYVKDPLAPRGLFVGTAAPAA</sequence>
<reference evidence="3" key="1">
    <citation type="journal article" date="2019" name="Int. J. Syst. Evol. Microbiol.">
        <title>The Global Catalogue of Microorganisms (GCM) 10K type strain sequencing project: providing services to taxonomists for standard genome sequencing and annotation.</title>
        <authorList>
            <consortium name="The Broad Institute Genomics Platform"/>
            <consortium name="The Broad Institute Genome Sequencing Center for Infectious Disease"/>
            <person name="Wu L."/>
            <person name="Ma J."/>
        </authorList>
    </citation>
    <scope>NUCLEOTIDE SEQUENCE [LARGE SCALE GENOMIC DNA]</scope>
    <source>
        <strain evidence="3">PCU 266</strain>
    </source>
</reference>
<keyword evidence="2" id="KW-0489">Methyltransferase</keyword>
<evidence type="ECO:0000313" key="3">
    <source>
        <dbReference type="Proteomes" id="UP001596160"/>
    </source>
</evidence>
<evidence type="ECO:0000313" key="2">
    <source>
        <dbReference type="EMBL" id="MFC5153865.1"/>
    </source>
</evidence>
<dbReference type="EC" id="2.1.1.222" evidence="2"/>
<dbReference type="Proteomes" id="UP001596160">
    <property type="component" value="Unassembled WGS sequence"/>
</dbReference>
<dbReference type="EC" id="2.1.1.64" evidence="2"/>
<name>A0ABW0AJD0_9ACTN</name>
<organism evidence="2 3">
    <name type="scientific">Streptomyces amakusaensis</name>
    <dbReference type="NCBI Taxonomy" id="67271"/>
    <lineage>
        <taxon>Bacteria</taxon>
        <taxon>Bacillati</taxon>
        <taxon>Actinomycetota</taxon>
        <taxon>Actinomycetes</taxon>
        <taxon>Kitasatosporales</taxon>
        <taxon>Streptomycetaceae</taxon>
        <taxon>Streptomyces</taxon>
    </lineage>
</organism>
<accession>A0ABW0AJD0</accession>